<name>A0ABQ9TJG4_SAGOE</name>
<feature type="compositionally biased region" description="Polar residues" evidence="1">
    <location>
        <begin position="119"/>
        <end position="128"/>
    </location>
</feature>
<keyword evidence="3" id="KW-1185">Reference proteome</keyword>
<organism evidence="2 3">
    <name type="scientific">Saguinus oedipus</name>
    <name type="common">Cotton-top tamarin</name>
    <name type="synonym">Oedipomidas oedipus</name>
    <dbReference type="NCBI Taxonomy" id="9490"/>
    <lineage>
        <taxon>Eukaryota</taxon>
        <taxon>Metazoa</taxon>
        <taxon>Chordata</taxon>
        <taxon>Craniata</taxon>
        <taxon>Vertebrata</taxon>
        <taxon>Euteleostomi</taxon>
        <taxon>Mammalia</taxon>
        <taxon>Eutheria</taxon>
        <taxon>Euarchontoglires</taxon>
        <taxon>Primates</taxon>
        <taxon>Haplorrhini</taxon>
        <taxon>Platyrrhini</taxon>
        <taxon>Cebidae</taxon>
        <taxon>Callitrichinae</taxon>
        <taxon>Saguinus</taxon>
    </lineage>
</organism>
<feature type="compositionally biased region" description="Basic and acidic residues" evidence="1">
    <location>
        <begin position="99"/>
        <end position="108"/>
    </location>
</feature>
<dbReference type="Proteomes" id="UP001266305">
    <property type="component" value="Unassembled WGS sequence"/>
</dbReference>
<feature type="compositionally biased region" description="Basic and acidic residues" evidence="1">
    <location>
        <begin position="134"/>
        <end position="145"/>
    </location>
</feature>
<dbReference type="EMBL" id="JASSZA010000022">
    <property type="protein sequence ID" value="KAK2084853.1"/>
    <property type="molecule type" value="Genomic_DNA"/>
</dbReference>
<sequence length="218" mass="24409">MYVTPRAPIREGRGRLAPQNGGSSDAPAYATPLLRQGRREVRFSEEPPEVYGDFEPRVSQERSPVGKRIRLEEFRPDSAKEEVRESAYSLRSRRRRQPLRQEAEEMKTRRAARLRQQHSEQSPLQPSPATARRGLRDSHSSEGRARASVGLTPAWVPSTGRGCSSAPSGPVPPCSVRPDPLAGRKRRATEWKDGRTERPERGWRALPNVGRRSGGGQC</sequence>
<feature type="compositionally biased region" description="Basic and acidic residues" evidence="1">
    <location>
        <begin position="188"/>
        <end position="203"/>
    </location>
</feature>
<feature type="compositionally biased region" description="Basic and acidic residues" evidence="1">
    <location>
        <begin position="69"/>
        <end position="85"/>
    </location>
</feature>
<protein>
    <submittedName>
        <fullName evidence="2">Torsin-1A-interacting protein 1</fullName>
    </submittedName>
</protein>
<proteinExistence type="predicted"/>
<evidence type="ECO:0000256" key="1">
    <source>
        <dbReference type="SAM" id="MobiDB-lite"/>
    </source>
</evidence>
<feature type="region of interest" description="Disordered" evidence="1">
    <location>
        <begin position="1"/>
        <end position="218"/>
    </location>
</feature>
<evidence type="ECO:0000313" key="2">
    <source>
        <dbReference type="EMBL" id="KAK2084853.1"/>
    </source>
</evidence>
<reference evidence="2 3" key="1">
    <citation type="submission" date="2023-05" db="EMBL/GenBank/DDBJ databases">
        <title>B98-5 Cell Line De Novo Hybrid Assembly: An Optical Mapping Approach.</title>
        <authorList>
            <person name="Kananen K."/>
            <person name="Auerbach J.A."/>
            <person name="Kautto E."/>
            <person name="Blachly J.S."/>
        </authorList>
    </citation>
    <scope>NUCLEOTIDE SEQUENCE [LARGE SCALE GENOMIC DNA]</scope>
    <source>
        <strain evidence="2">B95-8</strain>
        <tissue evidence="2">Cell line</tissue>
    </source>
</reference>
<accession>A0ABQ9TJG4</accession>
<evidence type="ECO:0000313" key="3">
    <source>
        <dbReference type="Proteomes" id="UP001266305"/>
    </source>
</evidence>
<comment type="caution">
    <text evidence="2">The sequence shown here is derived from an EMBL/GenBank/DDBJ whole genome shotgun (WGS) entry which is preliminary data.</text>
</comment>
<gene>
    <name evidence="2" type="primary">TOR1AIP1_2</name>
    <name evidence="2" type="ORF">P7K49_037886</name>
</gene>